<dbReference type="PANTHER" id="PTHR39394:SF1">
    <property type="entry name" value="DNAJ HOMOLOGUE SUBFAMILY C MEMBER 28 CONSERVED DOMAIN-CONTAINING PROTEIN"/>
    <property type="match status" value="1"/>
</dbReference>
<proteinExistence type="predicted"/>
<evidence type="ECO:0000313" key="3">
    <source>
        <dbReference type="EMBL" id="KAG2216766.1"/>
    </source>
</evidence>
<feature type="domain" description="DnaJ homologue subfamily C member 28 conserved" evidence="2">
    <location>
        <begin position="171"/>
        <end position="241"/>
    </location>
</feature>
<gene>
    <name evidence="3" type="ORF">INT45_005880</name>
</gene>
<comment type="caution">
    <text evidence="3">The sequence shown here is derived from an EMBL/GenBank/DDBJ whole genome shotgun (WGS) entry which is preliminary data.</text>
</comment>
<organism evidence="3 4">
    <name type="scientific">Circinella minor</name>
    <dbReference type="NCBI Taxonomy" id="1195481"/>
    <lineage>
        <taxon>Eukaryota</taxon>
        <taxon>Fungi</taxon>
        <taxon>Fungi incertae sedis</taxon>
        <taxon>Mucoromycota</taxon>
        <taxon>Mucoromycotina</taxon>
        <taxon>Mucoromycetes</taxon>
        <taxon>Mucorales</taxon>
        <taxon>Lichtheimiaceae</taxon>
        <taxon>Circinella</taxon>
    </lineage>
</organism>
<protein>
    <recommendedName>
        <fullName evidence="2">DnaJ homologue subfamily C member 28 conserved domain-containing protein</fullName>
    </recommendedName>
</protein>
<accession>A0A8H7RVU4</accession>
<dbReference type="OrthoDB" id="547796at2759"/>
<feature type="region of interest" description="Disordered" evidence="1">
    <location>
        <begin position="63"/>
        <end position="115"/>
    </location>
</feature>
<dbReference type="Proteomes" id="UP000646827">
    <property type="component" value="Unassembled WGS sequence"/>
</dbReference>
<evidence type="ECO:0000256" key="1">
    <source>
        <dbReference type="SAM" id="MobiDB-lite"/>
    </source>
</evidence>
<feature type="compositionally biased region" description="Polar residues" evidence="1">
    <location>
        <begin position="16"/>
        <end position="25"/>
    </location>
</feature>
<dbReference type="InterPro" id="IPR018961">
    <property type="entry name" value="DnaJ_homolog_subfam-C_membr-28"/>
</dbReference>
<reference evidence="3 4" key="1">
    <citation type="submission" date="2020-12" db="EMBL/GenBank/DDBJ databases">
        <title>Metabolic potential, ecology and presence of endohyphal bacteria is reflected in genomic diversity of Mucoromycotina.</title>
        <authorList>
            <person name="Muszewska A."/>
            <person name="Okrasinska A."/>
            <person name="Steczkiewicz K."/>
            <person name="Drgas O."/>
            <person name="Orlowska M."/>
            <person name="Perlinska-Lenart U."/>
            <person name="Aleksandrzak-Piekarczyk T."/>
            <person name="Szatraj K."/>
            <person name="Zielenkiewicz U."/>
            <person name="Pilsyk S."/>
            <person name="Malc E."/>
            <person name="Mieczkowski P."/>
            <person name="Kruszewska J.S."/>
            <person name="Biernat P."/>
            <person name="Pawlowska J."/>
        </authorList>
    </citation>
    <scope>NUCLEOTIDE SEQUENCE [LARGE SCALE GENOMIC DNA]</scope>
    <source>
        <strain evidence="3 4">CBS 142.35</strain>
    </source>
</reference>
<dbReference type="PANTHER" id="PTHR39394">
    <property type="entry name" value="YALI0E31793P"/>
    <property type="match status" value="1"/>
</dbReference>
<dbReference type="AlphaFoldDB" id="A0A8H7RVU4"/>
<name>A0A8H7RVU4_9FUNG</name>
<evidence type="ECO:0000259" key="2">
    <source>
        <dbReference type="Pfam" id="PF09350"/>
    </source>
</evidence>
<feature type="region of interest" description="Disordered" evidence="1">
    <location>
        <begin position="1"/>
        <end position="44"/>
    </location>
</feature>
<sequence length="319" mass="36898">MSSFSRSIFDPEPSEDSSATTTTNTKVKEKQQLPNDKPWDGEESVADSVLRMVMDKYNKPLRVEGAARRQLPQPQTYSHHVQGLYDTDNKDQGESNMSSGEKAALRDKMVRSKRQKRIMNARDAALDYSLEKKYPSQPAKQPNNNNNKDKEEQEEDEFMLRPKSIAQMGLLAEERIRQARAEGHFDNLSGRGQPIPVDVNENNPFVDRTEYFLNRIVQRQGAAPPWIMMQQEVDTETTKFRTDLERSLRLYVTGADSQQITTSSMVLREWRHNNQGYFTKLVESLNGRLRSYNVMCPASVRKTRLDLEDELQDIYRRIT</sequence>
<keyword evidence="4" id="KW-1185">Reference proteome</keyword>
<dbReference type="EMBL" id="JAEPRB010000362">
    <property type="protein sequence ID" value="KAG2216766.1"/>
    <property type="molecule type" value="Genomic_DNA"/>
</dbReference>
<feature type="region of interest" description="Disordered" evidence="1">
    <location>
        <begin position="132"/>
        <end position="161"/>
    </location>
</feature>
<dbReference type="Pfam" id="PF09350">
    <property type="entry name" value="DJC28_CD"/>
    <property type="match status" value="1"/>
</dbReference>
<evidence type="ECO:0000313" key="4">
    <source>
        <dbReference type="Proteomes" id="UP000646827"/>
    </source>
</evidence>